<dbReference type="EMBL" id="CAMGYJ010000005">
    <property type="protein sequence ID" value="CAI0424050.1"/>
    <property type="molecule type" value="Genomic_DNA"/>
</dbReference>
<feature type="compositionally biased region" description="Basic and acidic residues" evidence="1">
    <location>
        <begin position="1"/>
        <end position="10"/>
    </location>
</feature>
<name>A0AAV0MPT4_9ROSI</name>
<organism evidence="3 5">
    <name type="scientific">Linum tenue</name>
    <dbReference type="NCBI Taxonomy" id="586396"/>
    <lineage>
        <taxon>Eukaryota</taxon>
        <taxon>Viridiplantae</taxon>
        <taxon>Streptophyta</taxon>
        <taxon>Embryophyta</taxon>
        <taxon>Tracheophyta</taxon>
        <taxon>Spermatophyta</taxon>
        <taxon>Magnoliopsida</taxon>
        <taxon>eudicotyledons</taxon>
        <taxon>Gunneridae</taxon>
        <taxon>Pentapetalae</taxon>
        <taxon>rosids</taxon>
        <taxon>fabids</taxon>
        <taxon>Malpighiales</taxon>
        <taxon>Linaceae</taxon>
        <taxon>Linum</taxon>
    </lineage>
</organism>
<dbReference type="AlphaFoldDB" id="A0AAV0MPT4"/>
<dbReference type="Proteomes" id="UP001154282">
    <property type="component" value="Unassembled WGS sequence"/>
</dbReference>
<evidence type="ECO:0000313" key="5">
    <source>
        <dbReference type="Proteomes" id="UP001154282"/>
    </source>
</evidence>
<evidence type="ECO:0000313" key="3">
    <source>
        <dbReference type="EMBL" id="CAI0448220.1"/>
    </source>
</evidence>
<sequence length="64" mass="7290">MVTTEKKMVTTEKNGYCGGGDEAHMREARDLHPCERTSLRQGNVVRGSLRPRHHRRPPLLGLPR</sequence>
<protein>
    <submittedName>
        <fullName evidence="3">Uncharacterized protein</fullName>
    </submittedName>
</protein>
<feature type="region of interest" description="Disordered" evidence="1">
    <location>
        <begin position="1"/>
        <end position="23"/>
    </location>
</feature>
<accession>A0AAV0MPT4</accession>
<comment type="caution">
    <text evidence="3">The sequence shown here is derived from an EMBL/GenBank/DDBJ whole genome shotgun (WGS) entry which is preliminary data.</text>
</comment>
<dbReference type="EMBL" id="CAMGYJ010000007">
    <property type="protein sequence ID" value="CAI0448242.1"/>
    <property type="molecule type" value="Genomic_DNA"/>
</dbReference>
<feature type="region of interest" description="Disordered" evidence="1">
    <location>
        <begin position="42"/>
        <end position="64"/>
    </location>
</feature>
<evidence type="ECO:0000313" key="2">
    <source>
        <dbReference type="EMBL" id="CAI0424050.1"/>
    </source>
</evidence>
<gene>
    <name evidence="2" type="ORF">LITE_LOCUS19770</name>
    <name evidence="3" type="ORF">LITE_LOCUS29705</name>
    <name evidence="4" type="ORF">LITE_LOCUS29720</name>
</gene>
<proteinExistence type="predicted"/>
<evidence type="ECO:0000313" key="4">
    <source>
        <dbReference type="EMBL" id="CAI0448242.1"/>
    </source>
</evidence>
<dbReference type="EMBL" id="CAMGYJ010000007">
    <property type="protein sequence ID" value="CAI0448220.1"/>
    <property type="molecule type" value="Genomic_DNA"/>
</dbReference>
<evidence type="ECO:0000256" key="1">
    <source>
        <dbReference type="SAM" id="MobiDB-lite"/>
    </source>
</evidence>
<keyword evidence="5" id="KW-1185">Reference proteome</keyword>
<reference evidence="3" key="1">
    <citation type="submission" date="2022-08" db="EMBL/GenBank/DDBJ databases">
        <authorList>
            <person name="Gutierrez-Valencia J."/>
        </authorList>
    </citation>
    <scope>NUCLEOTIDE SEQUENCE</scope>
</reference>